<dbReference type="FunFam" id="1.20.1280.290:FF:000008">
    <property type="entry name" value="PQ-loop repeat-containing protein 1"/>
    <property type="match status" value="1"/>
</dbReference>
<dbReference type="InterPro" id="IPR052241">
    <property type="entry name" value="SLC66/Scramblase_ANY1"/>
</dbReference>
<dbReference type="GO" id="GO:0045332">
    <property type="term" value="P:phospholipid translocation"/>
    <property type="evidence" value="ECO:0007669"/>
    <property type="project" value="TreeGrafter"/>
</dbReference>
<protein>
    <submittedName>
        <fullName evidence="7">PQ-loop repeat-containing protein 1</fullName>
    </submittedName>
</protein>
<feature type="transmembrane region" description="Helical" evidence="5">
    <location>
        <begin position="24"/>
        <end position="42"/>
    </location>
</feature>
<feature type="transmembrane region" description="Helical" evidence="5">
    <location>
        <begin position="54"/>
        <end position="74"/>
    </location>
</feature>
<evidence type="ECO:0000256" key="4">
    <source>
        <dbReference type="ARBA" id="ARBA00023136"/>
    </source>
</evidence>
<proteinExistence type="predicted"/>
<sequence>MMVIDRTGLEILPMVIILKKLFDISAAVFMLFGGAIPYVFQYREIFKIQDARGFSLKVCLALFVANILRILFWFGKHFKIVLLGQSIIMLICMLFMLEISVRMNRKRVRKNARHSIWRKFCSNIYFFFLL</sequence>
<feature type="transmembrane region" description="Helical" evidence="5">
    <location>
        <begin position="80"/>
        <end position="101"/>
    </location>
</feature>
<dbReference type="WBParaSite" id="SMUV_0000710301-mRNA-1">
    <property type="protein sequence ID" value="SMUV_0000710301-mRNA-1"/>
    <property type="gene ID" value="SMUV_0000710301"/>
</dbReference>
<evidence type="ECO:0000313" key="6">
    <source>
        <dbReference type="Proteomes" id="UP000046393"/>
    </source>
</evidence>
<reference evidence="7" key="1">
    <citation type="submission" date="2017-02" db="UniProtKB">
        <authorList>
            <consortium name="WormBaseParasite"/>
        </authorList>
    </citation>
    <scope>IDENTIFICATION</scope>
</reference>
<comment type="subcellular location">
    <subcellularLocation>
        <location evidence="1">Membrane</location>
        <topology evidence="1">Multi-pass membrane protein</topology>
    </subcellularLocation>
</comment>
<evidence type="ECO:0000256" key="3">
    <source>
        <dbReference type="ARBA" id="ARBA00022989"/>
    </source>
</evidence>
<name>A0A0N5AQX6_9BILA</name>
<evidence type="ECO:0000256" key="5">
    <source>
        <dbReference type="SAM" id="Phobius"/>
    </source>
</evidence>
<evidence type="ECO:0000256" key="1">
    <source>
        <dbReference type="ARBA" id="ARBA00004141"/>
    </source>
</evidence>
<organism evidence="6 7">
    <name type="scientific">Syphacia muris</name>
    <dbReference type="NCBI Taxonomy" id="451379"/>
    <lineage>
        <taxon>Eukaryota</taxon>
        <taxon>Metazoa</taxon>
        <taxon>Ecdysozoa</taxon>
        <taxon>Nematoda</taxon>
        <taxon>Chromadorea</taxon>
        <taxon>Rhabditida</taxon>
        <taxon>Spirurina</taxon>
        <taxon>Oxyuridomorpha</taxon>
        <taxon>Oxyuroidea</taxon>
        <taxon>Oxyuridae</taxon>
        <taxon>Syphacia</taxon>
    </lineage>
</organism>
<dbReference type="GO" id="GO:0005829">
    <property type="term" value="C:cytosol"/>
    <property type="evidence" value="ECO:0007669"/>
    <property type="project" value="GOC"/>
</dbReference>
<keyword evidence="4 5" id="KW-0472">Membrane</keyword>
<accession>A0A0N5AQX6</accession>
<dbReference type="STRING" id="451379.A0A0N5AQX6"/>
<dbReference type="Gene3D" id="1.20.1280.290">
    <property type="match status" value="1"/>
</dbReference>
<dbReference type="PANTHER" id="PTHR14856:SF9">
    <property type="entry name" value="PQ-LOOP REPEAT-CONTAINING PROTEIN 1"/>
    <property type="match status" value="1"/>
</dbReference>
<dbReference type="GO" id="GO:0016020">
    <property type="term" value="C:membrane"/>
    <property type="evidence" value="ECO:0007669"/>
    <property type="project" value="UniProtKB-SubCell"/>
</dbReference>
<dbReference type="AlphaFoldDB" id="A0A0N5AQX6"/>
<keyword evidence="2 5" id="KW-0812">Transmembrane</keyword>
<dbReference type="GO" id="GO:0005802">
    <property type="term" value="C:trans-Golgi network"/>
    <property type="evidence" value="ECO:0007669"/>
    <property type="project" value="TreeGrafter"/>
</dbReference>
<dbReference type="Pfam" id="PF04193">
    <property type="entry name" value="PQ-loop"/>
    <property type="match status" value="1"/>
</dbReference>
<keyword evidence="3 5" id="KW-1133">Transmembrane helix</keyword>
<evidence type="ECO:0000313" key="7">
    <source>
        <dbReference type="WBParaSite" id="SMUV_0000710301-mRNA-1"/>
    </source>
</evidence>
<dbReference type="GO" id="GO:0042147">
    <property type="term" value="P:retrograde transport, endosome to Golgi"/>
    <property type="evidence" value="ECO:0007669"/>
    <property type="project" value="TreeGrafter"/>
</dbReference>
<evidence type="ECO:0000256" key="2">
    <source>
        <dbReference type="ARBA" id="ARBA00022692"/>
    </source>
</evidence>
<dbReference type="InterPro" id="IPR006603">
    <property type="entry name" value="PQ-loop_rpt"/>
</dbReference>
<keyword evidence="6" id="KW-1185">Reference proteome</keyword>
<dbReference type="PANTHER" id="PTHR14856">
    <property type="entry name" value="PQ-LOOP REPEAT-CONTAINING PROTEIN 1-LIKE PROTEIN"/>
    <property type="match status" value="1"/>
</dbReference>
<dbReference type="Proteomes" id="UP000046393">
    <property type="component" value="Unplaced"/>
</dbReference>
<dbReference type="GO" id="GO:0005768">
    <property type="term" value="C:endosome"/>
    <property type="evidence" value="ECO:0007669"/>
    <property type="project" value="TreeGrafter"/>
</dbReference>